<comment type="caution">
    <text evidence="1">The sequence shown here is derived from an EMBL/GenBank/DDBJ whole genome shotgun (WGS) entry which is preliminary data.</text>
</comment>
<keyword evidence="2" id="KW-1185">Reference proteome</keyword>
<accession>A0ABT6H934</accession>
<evidence type="ECO:0000313" key="2">
    <source>
        <dbReference type="Proteomes" id="UP001218246"/>
    </source>
</evidence>
<proteinExistence type="predicted"/>
<protein>
    <recommendedName>
        <fullName evidence="3">DUF5067 domain-containing protein</fullName>
    </recommendedName>
</protein>
<dbReference type="EMBL" id="JARULN010000024">
    <property type="protein sequence ID" value="MDG5755313.1"/>
    <property type="molecule type" value="Genomic_DNA"/>
</dbReference>
<reference evidence="1 2" key="1">
    <citation type="submission" date="2023-04" db="EMBL/GenBank/DDBJ databases">
        <title>Ectobacillus antri isolated from activated sludge.</title>
        <authorList>
            <person name="Yan P."/>
            <person name="Liu X."/>
        </authorList>
    </citation>
    <scope>NUCLEOTIDE SEQUENCE [LARGE SCALE GENOMIC DNA]</scope>
    <source>
        <strain evidence="1 2">C18H</strain>
    </source>
</reference>
<organism evidence="1 2">
    <name type="scientific">Ectobacillus antri</name>
    <dbReference type="NCBI Taxonomy" id="2486280"/>
    <lineage>
        <taxon>Bacteria</taxon>
        <taxon>Bacillati</taxon>
        <taxon>Bacillota</taxon>
        <taxon>Bacilli</taxon>
        <taxon>Bacillales</taxon>
        <taxon>Bacillaceae</taxon>
        <taxon>Ectobacillus</taxon>
    </lineage>
</organism>
<evidence type="ECO:0000313" key="1">
    <source>
        <dbReference type="EMBL" id="MDG5755313.1"/>
    </source>
</evidence>
<evidence type="ECO:0008006" key="3">
    <source>
        <dbReference type="Google" id="ProtNLM"/>
    </source>
</evidence>
<sequence length="208" mass="23713">MMNYIYLLLCGFTLISALTTGCSNSQESKKAESSQIIVQSESDQDALENPINQEYEDLFKQDIKSFPPSTDLFQTSIIVIQTNENYITFEVIIDHPKQFMKNVTILGALEKEAWRSLHAPFLTITNLMEIQSYPKSTTLKNFTIGPNIKDIKGISSSTSFMLNKGVGLQDVLKDSPYIYVKVSWLDERDIEQEQYLKIASDQFKVNPF</sequence>
<gene>
    <name evidence="1" type="ORF">P6P90_15535</name>
</gene>
<dbReference type="RefSeq" id="WP_124565414.1">
    <property type="nucleotide sequence ID" value="NZ_JARRRY010000022.1"/>
</dbReference>
<name>A0ABT6H934_9BACI</name>
<dbReference type="Proteomes" id="UP001218246">
    <property type="component" value="Unassembled WGS sequence"/>
</dbReference>